<evidence type="ECO:0000256" key="2">
    <source>
        <dbReference type="ARBA" id="ARBA00022980"/>
    </source>
</evidence>
<evidence type="ECO:0000256" key="1">
    <source>
        <dbReference type="ARBA" id="ARBA00009312"/>
    </source>
</evidence>
<sequence length="212" mass="23068">MADFKIVVSDPATKTTNVVKVKVKLVETVQQEEGEKEGKALPICLVNPKTKESLGAGEFITVEKEKQEGDKKIKLKVHFVAKESADVPLGEIHASKGLAEKFGAEEFEASAYRTKSFQLNVDQSKLSAVGLKIGDNITLSFSNITLKLLIRGGSDNTGFPMRPDVQGAAKKRLLLVGPPGYVPEEKGERARKVVRGNIVSPEIIQINCVIVR</sequence>
<dbReference type="InterPro" id="IPR001377">
    <property type="entry name" value="Ribosomal_eS6"/>
</dbReference>
<dbReference type="PANTHER" id="PTHR11502">
    <property type="entry name" value="40S RIBOSOMAL PROTEIN S6"/>
    <property type="match status" value="1"/>
</dbReference>
<keyword evidence="3 4" id="KW-0687">Ribonucleoprotein</keyword>
<organism evidence="5 6">
    <name type="scientific">Metallosphaera tengchongensis</name>
    <dbReference type="NCBI Taxonomy" id="1532350"/>
    <lineage>
        <taxon>Archaea</taxon>
        <taxon>Thermoproteota</taxon>
        <taxon>Thermoprotei</taxon>
        <taxon>Sulfolobales</taxon>
        <taxon>Sulfolobaceae</taxon>
        <taxon>Metallosphaera</taxon>
    </lineage>
</organism>
<dbReference type="OrthoDB" id="7793at2157"/>
<dbReference type="HAMAP" id="MF_00512">
    <property type="entry name" value="Ribosomal_eS6"/>
    <property type="match status" value="1"/>
</dbReference>
<dbReference type="AlphaFoldDB" id="A0A6N0NVY4"/>
<proteinExistence type="inferred from homology"/>
<accession>A0A6N0NVY4</accession>
<dbReference type="SMART" id="SM01405">
    <property type="entry name" value="Ribosomal_S6e"/>
    <property type="match status" value="1"/>
</dbReference>
<evidence type="ECO:0000256" key="3">
    <source>
        <dbReference type="ARBA" id="ARBA00023274"/>
    </source>
</evidence>
<evidence type="ECO:0000313" key="6">
    <source>
        <dbReference type="Proteomes" id="UP000509301"/>
    </source>
</evidence>
<dbReference type="GO" id="GO:0003735">
    <property type="term" value="F:structural constituent of ribosome"/>
    <property type="evidence" value="ECO:0007669"/>
    <property type="project" value="InterPro"/>
</dbReference>
<dbReference type="KEGG" id="mten:GWK48_04850"/>
<name>A0A6N0NVY4_9CREN</name>
<dbReference type="PROSITE" id="PS00578">
    <property type="entry name" value="RIBOSOMAL_S6E"/>
    <property type="match status" value="1"/>
</dbReference>
<dbReference type="InterPro" id="IPR020924">
    <property type="entry name" value="Ribosomal_eS6_arc"/>
</dbReference>
<evidence type="ECO:0000313" key="5">
    <source>
        <dbReference type="EMBL" id="QKR01006.1"/>
    </source>
</evidence>
<dbReference type="InterPro" id="IPR018282">
    <property type="entry name" value="Ribosomal_eS6_CS"/>
</dbReference>
<reference evidence="5 6" key="1">
    <citation type="submission" date="2020-02" db="EMBL/GenBank/DDBJ databases">
        <title>Comparative genome analysis reveals the metabolism and evolution of the thermophilic archaeal genus Metallosphaera.</title>
        <authorList>
            <person name="Jiang C."/>
        </authorList>
    </citation>
    <scope>NUCLEOTIDE SEQUENCE [LARGE SCALE GENOMIC DNA]</scope>
    <source>
        <strain evidence="5 6">Ric-A</strain>
    </source>
</reference>
<keyword evidence="6" id="KW-1185">Reference proteome</keyword>
<evidence type="ECO:0000256" key="4">
    <source>
        <dbReference type="HAMAP-Rule" id="MF_00512"/>
    </source>
</evidence>
<dbReference type="Pfam" id="PF01092">
    <property type="entry name" value="Ribosomal_S6e"/>
    <property type="match status" value="1"/>
</dbReference>
<dbReference type="RefSeq" id="WP_174632549.1">
    <property type="nucleotide sequence ID" value="NZ_CP049074.1"/>
</dbReference>
<protein>
    <recommendedName>
        <fullName evidence="4">Small ribosomal subunit protein eS6</fullName>
    </recommendedName>
</protein>
<keyword evidence="2 4" id="KW-0689">Ribosomal protein</keyword>
<comment type="similarity">
    <text evidence="1 4">Belongs to the eukaryotic ribosomal protein eS6 family.</text>
</comment>
<dbReference type="Proteomes" id="UP000509301">
    <property type="component" value="Chromosome"/>
</dbReference>
<dbReference type="GO" id="GO:0006412">
    <property type="term" value="P:translation"/>
    <property type="evidence" value="ECO:0007669"/>
    <property type="project" value="UniProtKB-UniRule"/>
</dbReference>
<dbReference type="EMBL" id="CP049074">
    <property type="protein sequence ID" value="QKR01006.1"/>
    <property type="molecule type" value="Genomic_DNA"/>
</dbReference>
<gene>
    <name evidence="4" type="primary">rps6e</name>
    <name evidence="5" type="ORF">GWK48_04850</name>
</gene>
<dbReference type="GO" id="GO:0005840">
    <property type="term" value="C:ribosome"/>
    <property type="evidence" value="ECO:0007669"/>
    <property type="project" value="UniProtKB-KW"/>
</dbReference>
<dbReference type="GeneID" id="55641254"/>
<dbReference type="GO" id="GO:1990904">
    <property type="term" value="C:ribonucleoprotein complex"/>
    <property type="evidence" value="ECO:0007669"/>
    <property type="project" value="UniProtKB-KW"/>
</dbReference>